<dbReference type="GO" id="GO:0008479">
    <property type="term" value="F:tRNA-guanosine(34) queuine transglycosylase activity"/>
    <property type="evidence" value="ECO:0007669"/>
    <property type="project" value="UniProtKB-UniRule"/>
</dbReference>
<feature type="region of interest" description="RNA binding; important for wobble base 34 recognition" evidence="4">
    <location>
        <begin position="267"/>
        <end position="271"/>
    </location>
</feature>
<dbReference type="EMBL" id="PETL01000196">
    <property type="protein sequence ID" value="PIV64080.1"/>
    <property type="molecule type" value="Genomic_DNA"/>
</dbReference>
<keyword evidence="3 4" id="KW-0819">tRNA processing</keyword>
<comment type="pathway">
    <text evidence="4">tRNA modification; tRNA-queuosine biosynthesis.</text>
</comment>
<dbReference type="GO" id="GO:0005829">
    <property type="term" value="C:cytosol"/>
    <property type="evidence" value="ECO:0007669"/>
    <property type="project" value="TreeGrafter"/>
</dbReference>
<evidence type="ECO:0000256" key="3">
    <source>
        <dbReference type="ARBA" id="ARBA00022694"/>
    </source>
</evidence>
<keyword evidence="2 4" id="KW-0808">Transferase</keyword>
<feature type="binding site" evidence="4">
    <location>
        <position position="300"/>
    </location>
    <ligand>
        <name>Zn(2+)</name>
        <dbReference type="ChEBI" id="CHEBI:29105"/>
    </ligand>
</feature>
<feature type="binding site" evidence="4">
    <location>
        <position position="185"/>
    </location>
    <ligand>
        <name>substrate</name>
    </ligand>
</feature>
<name>A0A2M7E8L0_9BACT</name>
<comment type="cofactor">
    <cofactor evidence="4">
        <name>Zn(2+)</name>
        <dbReference type="ChEBI" id="CHEBI:29105"/>
    </cofactor>
    <text evidence="4">Binds 1 zinc ion per subunit.</text>
</comment>
<reference evidence="7" key="1">
    <citation type="submission" date="2017-09" db="EMBL/GenBank/DDBJ databases">
        <title>Depth-based differentiation of microbial function through sediment-hosted aquifers and enrichment of novel symbionts in the deep terrestrial subsurface.</title>
        <authorList>
            <person name="Probst A.J."/>
            <person name="Ladd B."/>
            <person name="Jarett J.K."/>
            <person name="Geller-Mcgrath D.E."/>
            <person name="Sieber C.M.K."/>
            <person name="Emerson J.B."/>
            <person name="Anantharaman K."/>
            <person name="Thomas B.C."/>
            <person name="Malmstrom R."/>
            <person name="Stieglmeier M."/>
            <person name="Klingl A."/>
            <person name="Woyke T."/>
            <person name="Ryan C.M."/>
            <person name="Banfield J.F."/>
        </authorList>
    </citation>
    <scope>NUCLEOTIDE SEQUENCE [LARGE SCALE GENOMIC DNA]</scope>
</reference>
<feature type="active site" description="Nucleophile" evidence="4">
    <location>
        <position position="262"/>
    </location>
</feature>
<protein>
    <recommendedName>
        <fullName evidence="4">Queuine tRNA-ribosyltransferase</fullName>
        <ecNumber evidence="4">2.4.2.29</ecNumber>
    </recommendedName>
    <alternativeName>
        <fullName evidence="4">Guanine insertion enzyme</fullName>
    </alternativeName>
    <alternativeName>
        <fullName evidence="4">tRNA-guanine transglycosylase</fullName>
    </alternativeName>
</protein>
<evidence type="ECO:0000313" key="6">
    <source>
        <dbReference type="EMBL" id="PIV64080.1"/>
    </source>
</evidence>
<feature type="binding site" evidence="4">
    <location>
        <position position="302"/>
    </location>
    <ligand>
        <name>Zn(2+)</name>
        <dbReference type="ChEBI" id="CHEBI:29105"/>
    </ligand>
</feature>
<dbReference type="GO" id="GO:0008616">
    <property type="term" value="P:tRNA queuosine(34) biosynthetic process"/>
    <property type="evidence" value="ECO:0007669"/>
    <property type="project" value="UniProtKB-UniRule"/>
</dbReference>
<dbReference type="NCBIfam" id="TIGR00430">
    <property type="entry name" value="Q_tRNA_tgt"/>
    <property type="match status" value="1"/>
</dbReference>
<gene>
    <name evidence="4" type="primary">tgt</name>
    <name evidence="6" type="ORF">COS11_04055</name>
</gene>
<dbReference type="GO" id="GO:0046872">
    <property type="term" value="F:metal ion binding"/>
    <property type="evidence" value="ECO:0007669"/>
    <property type="project" value="UniProtKB-KW"/>
</dbReference>
<dbReference type="InterPro" id="IPR036511">
    <property type="entry name" value="TGT-like_sf"/>
</dbReference>
<keyword evidence="4" id="KW-0479">Metal-binding</keyword>
<comment type="function">
    <text evidence="4">Catalyzes the base-exchange of a guanine (G) residue with the queuine precursor 7-aminomethyl-7-deazaguanine (PreQ1) at position 34 (anticodon wobble position) in tRNAs with GU(N) anticodons (tRNA-Asp, -Asn, -His and -Tyr). Catalysis occurs through a double-displacement mechanism. The nucleophile active site attacks the C1' of nucleotide 34 to detach the guanine base from the RNA, forming a covalent enzyme-RNA intermediate. The proton acceptor active site deprotonates the incoming PreQ1, allowing a nucleophilic attack on the C1' of the ribose to form the product. After dissociation, two additional enzymatic reactions on the tRNA convert PreQ1 to queuine (Q), resulting in the hypermodified nucleoside queuosine (7-(((4,5-cis-dihydroxy-2-cyclopenten-1-yl)amino)methyl)-7-deazaguanosine).</text>
</comment>
<dbReference type="InterPro" id="IPR050076">
    <property type="entry name" value="ArchSynthase1/Queuine_TRR"/>
</dbReference>
<dbReference type="Proteomes" id="UP000228886">
    <property type="component" value="Unassembled WGS sequence"/>
</dbReference>
<keyword evidence="4" id="KW-0671">Queuosine biosynthesis</keyword>
<evidence type="ECO:0000256" key="2">
    <source>
        <dbReference type="ARBA" id="ARBA00022679"/>
    </source>
</evidence>
<sequence>MFRIISQDKKTEARTGEIATTHGKILTPAFMPVATMGAAKTLSSEELEEMDYKLILANAFHLYLKPGLKIIKKFGGLHNFMNWNQGLLTDSGGYQIFSLKNTKVTEEGVNFRSSLDGSSHFFSPEVSIKVQEILGADIIMAFDECLGYPVECKRAKESMERSMRWAIRSKKAHRNNKQFLFGIVQGSTDKDLRRTSLERLEEIGFPGYGIGSLSIGEPEEMMFEIVDSLIPLMPENKPRYLMGLGKPSQLLEMIKKGVDLFDSSFPTRIARNGSCLTHQGKIIIRDSKFKNDTAPIDENCSCPVCRNYTRAYIRHLFNVGEVLALRLASYHNLFYLNHLTKEARKAIAENNFSSFYSLTKEALKG</sequence>
<dbReference type="UniPathway" id="UPA00392"/>
<comment type="similarity">
    <text evidence="4">Belongs to the queuine tRNA-ribosyltransferase family.</text>
</comment>
<comment type="caution">
    <text evidence="6">The sequence shown here is derived from an EMBL/GenBank/DDBJ whole genome shotgun (WGS) entry which is preliminary data.</text>
</comment>
<feature type="binding site" evidence="4">
    <location>
        <position position="143"/>
    </location>
    <ligand>
        <name>substrate</name>
    </ligand>
</feature>
<dbReference type="AlphaFoldDB" id="A0A2M7E8L0"/>
<dbReference type="NCBIfam" id="TIGR00449">
    <property type="entry name" value="tgt_general"/>
    <property type="match status" value="1"/>
</dbReference>
<evidence type="ECO:0000313" key="7">
    <source>
        <dbReference type="Proteomes" id="UP000228886"/>
    </source>
</evidence>
<feature type="binding site" evidence="4">
    <location>
        <position position="331"/>
    </location>
    <ligand>
        <name>Zn(2+)</name>
        <dbReference type="ChEBI" id="CHEBI:29105"/>
    </ligand>
</feature>
<dbReference type="HAMAP" id="MF_00168">
    <property type="entry name" value="Q_tRNA_Tgt"/>
    <property type="match status" value="1"/>
</dbReference>
<proteinExistence type="inferred from homology"/>
<comment type="catalytic activity">
    <reaction evidence="4">
        <text>7-aminomethyl-7-carbaguanine + guanosine(34) in tRNA = 7-aminomethyl-7-carbaguanosine(34) in tRNA + guanine</text>
        <dbReference type="Rhea" id="RHEA:24104"/>
        <dbReference type="Rhea" id="RHEA-COMP:10341"/>
        <dbReference type="Rhea" id="RHEA-COMP:10342"/>
        <dbReference type="ChEBI" id="CHEBI:16235"/>
        <dbReference type="ChEBI" id="CHEBI:58703"/>
        <dbReference type="ChEBI" id="CHEBI:74269"/>
        <dbReference type="ChEBI" id="CHEBI:82833"/>
        <dbReference type="EC" id="2.4.2.29"/>
    </reaction>
</comment>
<keyword evidence="1 4" id="KW-0328">Glycosyltransferase</keyword>
<dbReference type="Pfam" id="PF01702">
    <property type="entry name" value="TGT"/>
    <property type="match status" value="1"/>
</dbReference>
<accession>A0A2M7E8L0</accession>
<feature type="binding site" evidence="4">
    <location>
        <begin position="90"/>
        <end position="94"/>
    </location>
    <ligand>
        <name>substrate</name>
    </ligand>
</feature>
<keyword evidence="4" id="KW-0862">Zinc</keyword>
<organism evidence="6 7">
    <name type="scientific">bacterium (Candidatus Ratteibacteria) CG01_land_8_20_14_3_00_40_19</name>
    <dbReference type="NCBI Taxonomy" id="2014290"/>
    <lineage>
        <taxon>Bacteria</taxon>
        <taxon>Candidatus Ratteibacteria</taxon>
    </lineage>
</organism>
<dbReference type="SUPFAM" id="SSF51713">
    <property type="entry name" value="tRNA-guanine transglycosylase"/>
    <property type="match status" value="1"/>
</dbReference>
<dbReference type="EC" id="2.4.2.29" evidence="4"/>
<dbReference type="PANTHER" id="PTHR46499:SF1">
    <property type="entry name" value="QUEUINE TRNA-RIBOSYLTRANSFERASE"/>
    <property type="match status" value="1"/>
</dbReference>
<evidence type="ECO:0000256" key="4">
    <source>
        <dbReference type="HAMAP-Rule" id="MF_00168"/>
    </source>
</evidence>
<dbReference type="InterPro" id="IPR004803">
    <property type="entry name" value="TGT"/>
</dbReference>
<comment type="subunit">
    <text evidence="4">Homodimer. Within each dimer, one monomer is responsible for RNA recognition and catalysis, while the other monomer binds to the replacement base PreQ1.</text>
</comment>
<feature type="binding site" evidence="4">
    <location>
        <position position="305"/>
    </location>
    <ligand>
        <name>Zn(2+)</name>
        <dbReference type="ChEBI" id="CHEBI:29105"/>
    </ligand>
</feature>
<feature type="domain" description="tRNA-guanine(15) transglycosylase-like" evidence="5">
    <location>
        <begin position="11"/>
        <end position="357"/>
    </location>
</feature>
<dbReference type="PANTHER" id="PTHR46499">
    <property type="entry name" value="QUEUINE TRNA-RIBOSYLTRANSFERASE"/>
    <property type="match status" value="1"/>
</dbReference>
<dbReference type="InterPro" id="IPR002616">
    <property type="entry name" value="tRNA_ribo_trans-like"/>
</dbReference>
<comment type="caution">
    <text evidence="4">Lacks conserved residue(s) required for the propagation of feature annotation.</text>
</comment>
<evidence type="ECO:0000256" key="1">
    <source>
        <dbReference type="ARBA" id="ARBA00022676"/>
    </source>
</evidence>
<feature type="active site" description="Proton acceptor" evidence="4">
    <location>
        <position position="90"/>
    </location>
</feature>
<dbReference type="Gene3D" id="3.20.20.105">
    <property type="entry name" value="Queuine tRNA-ribosyltransferase-like"/>
    <property type="match status" value="1"/>
</dbReference>
<evidence type="ECO:0000259" key="5">
    <source>
        <dbReference type="Pfam" id="PF01702"/>
    </source>
</evidence>